<gene>
    <name evidence="13" type="ORF">ACFOW1_10120</name>
</gene>
<protein>
    <recommendedName>
        <fullName evidence="10">Thiamine pyrimidine synthase</fullName>
    </recommendedName>
</protein>
<evidence type="ECO:0000256" key="7">
    <source>
        <dbReference type="ARBA" id="ARBA00022898"/>
    </source>
</evidence>
<keyword evidence="7" id="KW-0663">Pyridoxal phosphate</keyword>
<evidence type="ECO:0000256" key="3">
    <source>
        <dbReference type="ARBA" id="ARBA00009406"/>
    </source>
</evidence>
<comment type="catalytic activity">
    <reaction evidence="11">
        <text>N(6)-(pyridoxal phosphate)-L-lysyl-[4-amino-5-hydroxymethyl-2-methylpyrimidine phosphate synthase] + L-histidyl-[4-amino-5-hydroxymethyl-2-methylpyrimidine phosphate synthase] + 2 Fe(3+) + 4 H2O = L-lysyl-[4-amino-5-hydroxymethyl-2-methylpyrimidine phosphate synthase] + (2S)-2-amino-5-hydroxy-4-oxopentanoyl-[4-amino-5-hydroxymethyl-2-methylpyrimidine phosphate synthase] + 4-amino-2-methyl-5-(phosphooxymethyl)pyrimidine + 3-oxopropanoate + 2 Fe(2+) + 2 H(+)</text>
        <dbReference type="Rhea" id="RHEA:65756"/>
        <dbReference type="Rhea" id="RHEA-COMP:16892"/>
        <dbReference type="Rhea" id="RHEA-COMP:16893"/>
        <dbReference type="Rhea" id="RHEA-COMP:16894"/>
        <dbReference type="Rhea" id="RHEA-COMP:16895"/>
        <dbReference type="ChEBI" id="CHEBI:15377"/>
        <dbReference type="ChEBI" id="CHEBI:15378"/>
        <dbReference type="ChEBI" id="CHEBI:29033"/>
        <dbReference type="ChEBI" id="CHEBI:29034"/>
        <dbReference type="ChEBI" id="CHEBI:29969"/>
        <dbReference type="ChEBI" id="CHEBI:29979"/>
        <dbReference type="ChEBI" id="CHEBI:33190"/>
        <dbReference type="ChEBI" id="CHEBI:58354"/>
        <dbReference type="ChEBI" id="CHEBI:143915"/>
        <dbReference type="ChEBI" id="CHEBI:157692"/>
    </reaction>
    <physiologicalReaction direction="left-to-right" evidence="11">
        <dbReference type="Rhea" id="RHEA:65757"/>
    </physiologicalReaction>
</comment>
<proteinExistence type="inferred from homology"/>
<sequence>MIVLKIALDWTPNINHIGIFIAKELGFYSEVGIDVRIISPLEDNYTITPGKKLELGIADFAIAPFETVISLNNKQNIVDAIAVYAILQEDISSVVTLASSQIDNPQQLDGKIYASYKARYEDHIVREMIKNDGGSGNLNIIYPEKLGIWNTLLTKQADATWIFNNWEAVEAETKGIALNKFSLKAYNIPYCYSPIILATKHQIDNNKAAYTNFIQATKKGYLYAKENKAVAIDILEKQLTPYDKANINLSKALDATILHIGDDVTCGLMQPERVNAFLEWLVKHELEHSSILGQTLFTNELVAKEYS</sequence>
<dbReference type="RefSeq" id="WP_379014023.1">
    <property type="nucleotide sequence ID" value="NZ_JBHSDC010000019.1"/>
</dbReference>
<comment type="subunit">
    <text evidence="4">Homodimer.</text>
</comment>
<comment type="caution">
    <text evidence="13">The sequence shown here is derived from an EMBL/GenBank/DDBJ whole genome shotgun (WGS) entry which is preliminary data.</text>
</comment>
<evidence type="ECO:0000256" key="5">
    <source>
        <dbReference type="ARBA" id="ARBA00022679"/>
    </source>
</evidence>
<evidence type="ECO:0000256" key="2">
    <source>
        <dbReference type="ARBA" id="ARBA00004948"/>
    </source>
</evidence>
<dbReference type="Gene3D" id="3.40.190.10">
    <property type="entry name" value="Periplasmic binding protein-like II"/>
    <property type="match status" value="2"/>
</dbReference>
<dbReference type="PANTHER" id="PTHR31528:SF1">
    <property type="entry name" value="4-AMINO-5-HYDROXYMETHYL-2-METHYLPYRIMIDINE PHOSPHATE SYNTHASE THI11-RELATED"/>
    <property type="match status" value="1"/>
</dbReference>
<evidence type="ECO:0000256" key="8">
    <source>
        <dbReference type="ARBA" id="ARBA00022977"/>
    </source>
</evidence>
<dbReference type="SUPFAM" id="SSF53850">
    <property type="entry name" value="Periplasmic binding protein-like II"/>
    <property type="match status" value="1"/>
</dbReference>
<comment type="pathway">
    <text evidence="2">Cofactor biosynthesis; thiamine diphosphate biosynthesis.</text>
</comment>
<dbReference type="Pfam" id="PF09084">
    <property type="entry name" value="NMT1"/>
    <property type="match status" value="1"/>
</dbReference>
<dbReference type="EMBL" id="JBHSDC010000019">
    <property type="protein sequence ID" value="MFC4232247.1"/>
    <property type="molecule type" value="Genomic_DNA"/>
</dbReference>
<keyword evidence="5" id="KW-0808">Transferase</keyword>
<dbReference type="Proteomes" id="UP001595906">
    <property type="component" value="Unassembled WGS sequence"/>
</dbReference>
<evidence type="ECO:0000313" key="14">
    <source>
        <dbReference type="Proteomes" id="UP001595906"/>
    </source>
</evidence>
<dbReference type="InterPro" id="IPR027939">
    <property type="entry name" value="NMT1/THI5"/>
</dbReference>
<evidence type="ECO:0000313" key="13">
    <source>
        <dbReference type="EMBL" id="MFC4232247.1"/>
    </source>
</evidence>
<evidence type="ECO:0000256" key="6">
    <source>
        <dbReference type="ARBA" id="ARBA00022723"/>
    </source>
</evidence>
<comment type="function">
    <text evidence="1">Responsible for the formation of the pyrimidine heterocycle in the thiamine biosynthesis pathway. Catalyzes the formation of hydroxymethylpyrimidine phosphate (HMP-P) from histidine and pyridoxal phosphate (PLP). The protein uses PLP and the active site histidine to form HMP-P, generating an inactive enzyme. The enzyme can only undergo a single turnover, which suggests it is a suicide enzyme.</text>
</comment>
<dbReference type="PANTHER" id="PTHR31528">
    <property type="entry name" value="4-AMINO-5-HYDROXYMETHYL-2-METHYLPYRIMIDINE PHOSPHATE SYNTHASE THI11-RELATED"/>
    <property type="match status" value="1"/>
</dbReference>
<evidence type="ECO:0000256" key="9">
    <source>
        <dbReference type="ARBA" id="ARBA00023004"/>
    </source>
</evidence>
<evidence type="ECO:0000256" key="11">
    <source>
        <dbReference type="ARBA" id="ARBA00048179"/>
    </source>
</evidence>
<organism evidence="13 14">
    <name type="scientific">Parasediminibacterium paludis</name>
    <dbReference type="NCBI Taxonomy" id="908966"/>
    <lineage>
        <taxon>Bacteria</taxon>
        <taxon>Pseudomonadati</taxon>
        <taxon>Bacteroidota</taxon>
        <taxon>Chitinophagia</taxon>
        <taxon>Chitinophagales</taxon>
        <taxon>Chitinophagaceae</taxon>
        <taxon>Parasediminibacterium</taxon>
    </lineage>
</organism>
<accession>A0ABV8PW33</accession>
<reference evidence="14" key="1">
    <citation type="journal article" date="2019" name="Int. J. Syst. Evol. Microbiol.">
        <title>The Global Catalogue of Microorganisms (GCM) 10K type strain sequencing project: providing services to taxonomists for standard genome sequencing and annotation.</title>
        <authorList>
            <consortium name="The Broad Institute Genomics Platform"/>
            <consortium name="The Broad Institute Genome Sequencing Center for Infectious Disease"/>
            <person name="Wu L."/>
            <person name="Ma J."/>
        </authorList>
    </citation>
    <scope>NUCLEOTIDE SEQUENCE [LARGE SCALE GENOMIC DNA]</scope>
    <source>
        <strain evidence="14">CECT 8010</strain>
    </source>
</reference>
<keyword evidence="9" id="KW-0408">Iron</keyword>
<evidence type="ECO:0000256" key="10">
    <source>
        <dbReference type="ARBA" id="ARBA00033171"/>
    </source>
</evidence>
<dbReference type="InterPro" id="IPR015168">
    <property type="entry name" value="SsuA/THI5"/>
</dbReference>
<comment type="similarity">
    <text evidence="3">Belongs to the NMT1/THI5 family.</text>
</comment>
<evidence type="ECO:0000256" key="1">
    <source>
        <dbReference type="ARBA" id="ARBA00003469"/>
    </source>
</evidence>
<name>A0ABV8PW33_9BACT</name>
<evidence type="ECO:0000259" key="12">
    <source>
        <dbReference type="Pfam" id="PF09084"/>
    </source>
</evidence>
<evidence type="ECO:0000256" key="4">
    <source>
        <dbReference type="ARBA" id="ARBA00011738"/>
    </source>
</evidence>
<keyword evidence="14" id="KW-1185">Reference proteome</keyword>
<keyword evidence="6" id="KW-0479">Metal-binding</keyword>
<feature type="domain" description="SsuA/THI5-like" evidence="12">
    <location>
        <begin position="13"/>
        <end position="227"/>
    </location>
</feature>
<keyword evidence="8" id="KW-0784">Thiamine biosynthesis</keyword>